<evidence type="ECO:0000313" key="3">
    <source>
        <dbReference type="Proteomes" id="UP001290894"/>
    </source>
</evidence>
<evidence type="ECO:0000313" key="2">
    <source>
        <dbReference type="EMBL" id="MDZ7514403.1"/>
    </source>
</evidence>
<comment type="caution">
    <text evidence="2">The sequence shown here is derived from an EMBL/GenBank/DDBJ whole genome shotgun (WGS) entry which is preliminary data.</text>
</comment>
<protein>
    <submittedName>
        <fullName evidence="2">AAA family ATPase</fullName>
    </submittedName>
</protein>
<name>A0ABU5MNR2_9GAMM</name>
<sequence length="234" mass="25912">SPDEDLDDIGELIRRLADVSGDEQPKAKHSLSTGSFSLIEARELWQEVVEVSSDSSLSALIEALKNADWVDKGRSFVQDDQCPFCQQGLPHGFMDELLSLFEGTRQEKIESIASYVTSYATDISNLESQIASALAEPLAKETDLKVASEAVIAKLKANLATMRLKQERPGESFEVVSVDMGLMTAALDALNTRIGDFNRRIANKEEERKAVGEVFWKILYRDRANAYTSYDAAV</sequence>
<feature type="domain" description="Protein CR006 P-loop" evidence="1">
    <location>
        <begin position="11"/>
        <end position="231"/>
    </location>
</feature>
<keyword evidence="3" id="KW-1185">Reference proteome</keyword>
<feature type="non-terminal residue" evidence="2">
    <location>
        <position position="234"/>
    </location>
</feature>
<dbReference type="EMBL" id="JAXUAC010000115">
    <property type="protein sequence ID" value="MDZ7514403.1"/>
    <property type="molecule type" value="Genomic_DNA"/>
</dbReference>
<dbReference type="Proteomes" id="UP001290894">
    <property type="component" value="Unassembled WGS sequence"/>
</dbReference>
<evidence type="ECO:0000259" key="1">
    <source>
        <dbReference type="Pfam" id="PF13166"/>
    </source>
</evidence>
<dbReference type="InterPro" id="IPR026866">
    <property type="entry name" value="CR006_AAA"/>
</dbReference>
<gene>
    <name evidence="2" type="ORF">U5F72_21650</name>
</gene>
<organism evidence="2 3">
    <name type="scientific">Stenotrophomonas muris</name>
    <dbReference type="NCBI Taxonomy" id="2963283"/>
    <lineage>
        <taxon>Bacteria</taxon>
        <taxon>Pseudomonadati</taxon>
        <taxon>Pseudomonadota</taxon>
        <taxon>Gammaproteobacteria</taxon>
        <taxon>Lysobacterales</taxon>
        <taxon>Lysobacteraceae</taxon>
        <taxon>Stenotrophomonas</taxon>
    </lineage>
</organism>
<reference evidence="2 3" key="1">
    <citation type="submission" date="2023-12" db="EMBL/GenBank/DDBJ databases">
        <title>'Antibacterial potential of Stenotrophomonas maltophilia cystic fibrosis isolates' (manuscript under preparation).</title>
        <authorList>
            <person name="Crisan C.V."/>
            <person name="Pettis M."/>
            <person name="Goldberg J.B."/>
        </authorList>
    </citation>
    <scope>NUCLEOTIDE SEQUENCE [LARGE SCALE GENOMIC DNA]</scope>
    <source>
        <strain evidence="2 3">CCV155</strain>
    </source>
</reference>
<dbReference type="RefSeq" id="WP_322546965.1">
    <property type="nucleotide sequence ID" value="NZ_JAXUAC010000115.1"/>
</dbReference>
<dbReference type="Pfam" id="PF13166">
    <property type="entry name" value="AAA_13"/>
    <property type="match status" value="1"/>
</dbReference>
<proteinExistence type="predicted"/>
<accession>A0ABU5MNR2</accession>
<feature type="non-terminal residue" evidence="2">
    <location>
        <position position="1"/>
    </location>
</feature>